<feature type="compositionally biased region" description="Pro residues" evidence="1">
    <location>
        <begin position="417"/>
        <end position="429"/>
    </location>
</feature>
<dbReference type="VEuPathDB" id="PlasmoDB:AK88_04623"/>
<keyword evidence="2" id="KW-0472">Membrane</keyword>
<protein>
    <recommendedName>
        <fullName evidence="3">Schizont-infected cell agglutination extracellular alpha domain-containing protein</fullName>
    </recommendedName>
</protein>
<dbReference type="InterPro" id="IPR024290">
    <property type="entry name" value="SICA_extracell_a"/>
</dbReference>
<feature type="region of interest" description="Disordered" evidence="1">
    <location>
        <begin position="624"/>
        <end position="653"/>
    </location>
</feature>
<feature type="domain" description="Schizont-infected cell agglutination extracellular alpha" evidence="3">
    <location>
        <begin position="9"/>
        <end position="191"/>
    </location>
</feature>
<dbReference type="Pfam" id="PF12887">
    <property type="entry name" value="SICA_alpha"/>
    <property type="match status" value="1"/>
</dbReference>
<evidence type="ECO:0000313" key="4">
    <source>
        <dbReference type="EMBL" id="KJP85753.1"/>
    </source>
</evidence>
<feature type="compositionally biased region" description="Low complexity" evidence="1">
    <location>
        <begin position="516"/>
        <end position="550"/>
    </location>
</feature>
<evidence type="ECO:0000256" key="1">
    <source>
        <dbReference type="SAM" id="MobiDB-lite"/>
    </source>
</evidence>
<dbReference type="GeneID" id="24269937"/>
<organism evidence="4 5">
    <name type="scientific">Plasmodium fragile</name>
    <dbReference type="NCBI Taxonomy" id="5857"/>
    <lineage>
        <taxon>Eukaryota</taxon>
        <taxon>Sar</taxon>
        <taxon>Alveolata</taxon>
        <taxon>Apicomplexa</taxon>
        <taxon>Aconoidasida</taxon>
        <taxon>Haemosporida</taxon>
        <taxon>Plasmodiidae</taxon>
        <taxon>Plasmodium</taxon>
        <taxon>Plasmodium (Plasmodium)</taxon>
    </lineage>
</organism>
<dbReference type="Proteomes" id="UP000054561">
    <property type="component" value="Unassembled WGS sequence"/>
</dbReference>
<keyword evidence="5" id="KW-1185">Reference proteome</keyword>
<feature type="compositionally biased region" description="Low complexity" evidence="1">
    <location>
        <begin position="311"/>
        <end position="321"/>
    </location>
</feature>
<evidence type="ECO:0000313" key="5">
    <source>
        <dbReference type="Proteomes" id="UP000054561"/>
    </source>
</evidence>
<accession>A0A0D9QFJ6</accession>
<feature type="compositionally biased region" description="Pro residues" evidence="1">
    <location>
        <begin position="478"/>
        <end position="487"/>
    </location>
</feature>
<feature type="compositionally biased region" description="Acidic residues" evidence="1">
    <location>
        <begin position="279"/>
        <end position="297"/>
    </location>
</feature>
<keyword evidence="2" id="KW-0812">Transmembrane</keyword>
<dbReference type="EMBL" id="KQ001713">
    <property type="protein sequence ID" value="KJP85753.1"/>
    <property type="molecule type" value="Genomic_DNA"/>
</dbReference>
<dbReference type="AlphaFoldDB" id="A0A0D9QFJ6"/>
<keyword evidence="2" id="KW-1133">Transmembrane helix</keyword>
<gene>
    <name evidence="4" type="ORF">AK88_04623</name>
</gene>
<evidence type="ECO:0000259" key="3">
    <source>
        <dbReference type="Pfam" id="PF12887"/>
    </source>
</evidence>
<feature type="compositionally biased region" description="Low complexity" evidence="1">
    <location>
        <begin position="448"/>
        <end position="464"/>
    </location>
</feature>
<evidence type="ECO:0000256" key="2">
    <source>
        <dbReference type="SAM" id="Phobius"/>
    </source>
</evidence>
<proteinExistence type="predicted"/>
<name>A0A0D9QFJ6_PLAFR</name>
<feature type="transmembrane region" description="Helical" evidence="2">
    <location>
        <begin position="667"/>
        <end position="684"/>
    </location>
</feature>
<sequence>MAGHLVNVMAEWVRARELSEQRQVDKALWADMENVLKDFVDYMEKIEDRLEMYATNCEAAGWTRRGREHEQTRYTDHSVGDVMKCRLMVGALHFVTGWSNQLKKDNDPSHNDTAMKAIMRCLVGNVFAYILAEIKCGYQWLGPDWAWHTMQEFAEGSQDPSNPISSGTCTQDIYTGIKIGKGNLQEAVKKWLQKSPKISASIKQIEQNPQCHIPWAQYKRRMQQTGQDADISSIFQETHMQGLVKQQVTKMFKTITKTVTREHRRVRNRPGGAMRSEDSAVESADEEEDDDDEEQQNAEENMKHRTGNSATPKTTNTNTKPMSPAPGPNGTDDKNKDQAQPSSTQSPAVSGTGTGGTPSPPTGQPRSDGSAAENGVTSATVPVPQPPPAAPSSPKAGDTASTEQSPGRGPGQAPGPGQQPPQQPLPPQGHAPEGTQGGQDADNAGQCTQSSTSTNTNGSGVSISLGCTPDSAWGVPSSIPPNPPDPAPGTRTHEDNSSKGGQDVKSAQEPAPEPAAPSNAGSTATSSDTTTPSSDATTPSTATAAEGTTSDTKHADSGEAVVTGDNDDPPPLNPPKPKPNPNPNQSGSSGSSHFPAVSEPASTHLYSPGDVKVSFTLEPDINKLRGNYGPRTPQVPHPIGPNKGPSNDGGPTAPDLTDAVLTATTPVLFFLSAVIVALLGYSLWKMIPIHGVVWKLYNYNRTLAHLMKMTPIHGHVWRLYR</sequence>
<feature type="region of interest" description="Disordered" evidence="1">
    <location>
        <begin position="255"/>
        <end position="608"/>
    </location>
</feature>
<reference evidence="4 5" key="1">
    <citation type="submission" date="2014-03" db="EMBL/GenBank/DDBJ databases">
        <title>The Genome Sequence of Plasmodium fragile nilgiri.</title>
        <authorList>
            <consortium name="The Broad Institute Genomics Platform"/>
            <consortium name="The Broad Institute Genome Sequencing Center for Infectious Disease"/>
            <person name="Neafsey D."/>
            <person name="Duraisingh M."/>
            <person name="Young S.K."/>
            <person name="Zeng Q."/>
            <person name="Gargeya S."/>
            <person name="Abouelleil A."/>
            <person name="Alvarado L."/>
            <person name="Chapman S.B."/>
            <person name="Gainer-Dewar J."/>
            <person name="Goldberg J."/>
            <person name="Griggs A."/>
            <person name="Gujja S."/>
            <person name="Hansen M."/>
            <person name="Howarth C."/>
            <person name="Imamovic A."/>
            <person name="Larimer J."/>
            <person name="Pearson M."/>
            <person name="Poon T.W."/>
            <person name="Priest M."/>
            <person name="Roberts A."/>
            <person name="Saif S."/>
            <person name="Shea T."/>
            <person name="Sykes S."/>
            <person name="Wortman J."/>
            <person name="Nusbaum C."/>
            <person name="Birren B."/>
        </authorList>
    </citation>
    <scope>NUCLEOTIDE SEQUENCE [LARGE SCALE GENOMIC DNA]</scope>
    <source>
        <strain evidence="5">nilgiri</strain>
    </source>
</reference>
<feature type="compositionally biased region" description="Pro residues" evidence="1">
    <location>
        <begin position="569"/>
        <end position="582"/>
    </location>
</feature>
<dbReference type="RefSeq" id="XP_012337656.1">
    <property type="nucleotide sequence ID" value="XM_012482233.1"/>
</dbReference>